<dbReference type="EMBL" id="MBDO02000938">
    <property type="protein sequence ID" value="RLN51487.1"/>
    <property type="molecule type" value="Genomic_DNA"/>
</dbReference>
<feature type="domain" description="WRKY19-like zinc finger" evidence="1">
    <location>
        <begin position="72"/>
        <end position="95"/>
    </location>
</feature>
<evidence type="ECO:0000259" key="1">
    <source>
        <dbReference type="Pfam" id="PF24906"/>
    </source>
</evidence>
<dbReference type="InterPro" id="IPR056866">
    <property type="entry name" value="Znf_WRKY19"/>
</dbReference>
<protein>
    <recommendedName>
        <fullName evidence="1">WRKY19-like zinc finger domain-containing protein</fullName>
    </recommendedName>
</protein>
<dbReference type="PANTHER" id="PTHR31827">
    <property type="entry name" value="EMB|CAB89363.1"/>
    <property type="match status" value="1"/>
</dbReference>
<evidence type="ECO:0000313" key="3">
    <source>
        <dbReference type="EMBL" id="RLN51487.1"/>
    </source>
</evidence>
<dbReference type="PANTHER" id="PTHR31827:SF1">
    <property type="entry name" value="EMB|CAB89363.1"/>
    <property type="match status" value="1"/>
</dbReference>
<reference evidence="4 5" key="1">
    <citation type="submission" date="2018-07" db="EMBL/GenBank/DDBJ databases">
        <title>Genome sequencing of oomycete isolates from Chile give support for New Zealand origin for Phytophthora kernoviae and make available the first Nothophytophthora sp. genome.</title>
        <authorList>
            <person name="Studholme D.J."/>
            <person name="Sanfuentes E."/>
            <person name="Panda P."/>
            <person name="Hill R."/>
            <person name="Sambles C."/>
            <person name="Grant M."/>
            <person name="Williams N.M."/>
            <person name="Mcdougal R.L."/>
        </authorList>
    </citation>
    <scope>NUCLEOTIDE SEQUENCE [LARGE SCALE GENOMIC DNA]</scope>
    <source>
        <strain evidence="3">Chile6</strain>
        <strain evidence="2">Chile7</strain>
    </source>
</reference>
<dbReference type="OrthoDB" id="94245at2759"/>
<dbReference type="Proteomes" id="UP000277300">
    <property type="component" value="Unassembled WGS sequence"/>
</dbReference>
<dbReference type="Proteomes" id="UP000284657">
    <property type="component" value="Unassembled WGS sequence"/>
</dbReference>
<sequence>MAVEALELTLINMPTSSTRRNANRARCQFAACDKFAQTRGLCKAHGGGSRCRDPQCNKLAQSRGLCIAHGGGRRCQFDECKKLAQSKGYCISHGGGRRCTIPNCEKFSQVKGRCKSHSKLLMSPTHGVVTPPSSSGTSPISPTNTKLSIDFLVNPLSRSSSVGDKQPMMQSQVPSLRPISQLASPFTSAAMGCHPRYDTQVLGNQRSLLSFLEPHGAVPSYPAPQPQYAPVKSEYTAVPVIFQAPMLPSLALYR</sequence>
<evidence type="ECO:0000313" key="4">
    <source>
        <dbReference type="Proteomes" id="UP000277300"/>
    </source>
</evidence>
<name>A0A3F2RBB7_9STRA</name>
<dbReference type="AlphaFoldDB" id="A0A3F2RBB7"/>
<feature type="domain" description="WRKY19-like zinc finger" evidence="1">
    <location>
        <begin position="26"/>
        <end position="47"/>
    </location>
</feature>
<feature type="domain" description="WRKY19-like zinc finger" evidence="1">
    <location>
        <begin position="48"/>
        <end position="71"/>
    </location>
</feature>
<gene>
    <name evidence="2" type="ORF">BBJ29_009992</name>
    <name evidence="3" type="ORF">BBP00_00009878</name>
</gene>
<comment type="caution">
    <text evidence="3">The sequence shown here is derived from an EMBL/GenBank/DDBJ whole genome shotgun (WGS) entry which is preliminary data.</text>
</comment>
<evidence type="ECO:0000313" key="2">
    <source>
        <dbReference type="EMBL" id="RLN48690.1"/>
    </source>
</evidence>
<dbReference type="Pfam" id="PF24906">
    <property type="entry name" value="Zf_WRKY19"/>
    <property type="match status" value="3"/>
</dbReference>
<dbReference type="EMBL" id="MBAD02002266">
    <property type="protein sequence ID" value="RLN48690.1"/>
    <property type="molecule type" value="Genomic_DNA"/>
</dbReference>
<accession>A0A3F2RBB7</accession>
<proteinExistence type="predicted"/>
<organism evidence="3 4">
    <name type="scientific">Phytophthora kernoviae</name>
    <dbReference type="NCBI Taxonomy" id="325452"/>
    <lineage>
        <taxon>Eukaryota</taxon>
        <taxon>Sar</taxon>
        <taxon>Stramenopiles</taxon>
        <taxon>Oomycota</taxon>
        <taxon>Peronosporomycetes</taxon>
        <taxon>Peronosporales</taxon>
        <taxon>Peronosporaceae</taxon>
        <taxon>Phytophthora</taxon>
    </lineage>
</organism>
<evidence type="ECO:0000313" key="5">
    <source>
        <dbReference type="Proteomes" id="UP000284657"/>
    </source>
</evidence>